<keyword evidence="2" id="KW-0472">Membrane</keyword>
<feature type="region of interest" description="Disordered" evidence="1">
    <location>
        <begin position="172"/>
        <end position="221"/>
    </location>
</feature>
<keyword evidence="4" id="KW-1185">Reference proteome</keyword>
<name>A0A1J9QU59_9EURO</name>
<dbReference type="AlphaFoldDB" id="A0A1J9QU59"/>
<sequence length="295" mass="31333">MDLAGGEPIPLTTVFTPPSSCSSSWTYEDVYYNSVTGGLLLQNAFTTRDRNCFPPFFAGTGRGQIQQVFSPGYCPDGYTSPAATTNNGVTTAVCCPSNYSYFTTLTSINFYSEVTIFAGCISTFPASSTTTVLARKGQESLVHSAVTGPITMWGQAVLVQFKSDDLSLFTTASATSSSPTKTASVQTSTTPSPPANNNQPPPTAQPNPLPPAANGNQRPELSTGAKAGIGIGAASAVVILLALVFFIRRSRRNRNSHVPLHPYVIQELDTGAPRSGFWPPKYHTNPVPIHEMPTS</sequence>
<dbReference type="STRING" id="1447872.A0A1J9QU59"/>
<feature type="transmembrane region" description="Helical" evidence="2">
    <location>
        <begin position="227"/>
        <end position="247"/>
    </location>
</feature>
<gene>
    <name evidence="3" type="ORF">AJ78_00586</name>
</gene>
<keyword evidence="2" id="KW-0812">Transmembrane</keyword>
<protein>
    <recommendedName>
        <fullName evidence="5">Mid2 domain-containing protein</fullName>
    </recommendedName>
</protein>
<dbReference type="VEuPathDB" id="FungiDB:AJ78_00586"/>
<evidence type="ECO:0000313" key="3">
    <source>
        <dbReference type="EMBL" id="OJD19412.1"/>
    </source>
</evidence>
<accession>A0A1J9QU59</accession>
<feature type="compositionally biased region" description="Pro residues" evidence="1">
    <location>
        <begin position="191"/>
        <end position="211"/>
    </location>
</feature>
<evidence type="ECO:0000256" key="1">
    <source>
        <dbReference type="SAM" id="MobiDB-lite"/>
    </source>
</evidence>
<comment type="caution">
    <text evidence="3">The sequence shown here is derived from an EMBL/GenBank/DDBJ whole genome shotgun (WGS) entry which is preliminary data.</text>
</comment>
<evidence type="ECO:0008006" key="5">
    <source>
        <dbReference type="Google" id="ProtNLM"/>
    </source>
</evidence>
<dbReference type="OrthoDB" id="4770059at2759"/>
<evidence type="ECO:0000256" key="2">
    <source>
        <dbReference type="SAM" id="Phobius"/>
    </source>
</evidence>
<proteinExistence type="predicted"/>
<dbReference type="Proteomes" id="UP000182235">
    <property type="component" value="Unassembled WGS sequence"/>
</dbReference>
<feature type="compositionally biased region" description="Low complexity" evidence="1">
    <location>
        <begin position="172"/>
        <end position="190"/>
    </location>
</feature>
<keyword evidence="2" id="KW-1133">Transmembrane helix</keyword>
<organism evidence="3 4">
    <name type="scientific">Emergomyces pasteurianus Ep9510</name>
    <dbReference type="NCBI Taxonomy" id="1447872"/>
    <lineage>
        <taxon>Eukaryota</taxon>
        <taxon>Fungi</taxon>
        <taxon>Dikarya</taxon>
        <taxon>Ascomycota</taxon>
        <taxon>Pezizomycotina</taxon>
        <taxon>Eurotiomycetes</taxon>
        <taxon>Eurotiomycetidae</taxon>
        <taxon>Onygenales</taxon>
        <taxon>Ajellomycetaceae</taxon>
        <taxon>Emergomyces</taxon>
    </lineage>
</organism>
<dbReference type="EMBL" id="LGRN01000010">
    <property type="protein sequence ID" value="OJD19412.1"/>
    <property type="molecule type" value="Genomic_DNA"/>
</dbReference>
<reference evidence="3 4" key="1">
    <citation type="submission" date="2015-07" db="EMBL/GenBank/DDBJ databases">
        <title>Emmonsia species relationships and genome sequence.</title>
        <authorList>
            <consortium name="The Broad Institute Genomics Platform"/>
            <person name="Cuomo C.A."/>
            <person name="Munoz J.F."/>
            <person name="Imamovic A."/>
            <person name="Priest M.E."/>
            <person name="Young S."/>
            <person name="Clay O.K."/>
            <person name="McEwen J.G."/>
        </authorList>
    </citation>
    <scope>NUCLEOTIDE SEQUENCE [LARGE SCALE GENOMIC DNA]</scope>
    <source>
        <strain evidence="3 4">UAMH 9510</strain>
    </source>
</reference>
<evidence type="ECO:0000313" key="4">
    <source>
        <dbReference type="Proteomes" id="UP000182235"/>
    </source>
</evidence>